<dbReference type="EMBL" id="DS235078">
    <property type="protein sequence ID" value="EEB11450.1"/>
    <property type="molecule type" value="Genomic_DNA"/>
</dbReference>
<dbReference type="EnsemblMetazoa" id="PHUM117560-RA">
    <property type="protein sequence ID" value="PHUM117560-PA"/>
    <property type="gene ID" value="PHUM117560"/>
</dbReference>
<dbReference type="KEGG" id="phu:Phum_PHUM117560"/>
<name>E0VDJ4_PEDHC</name>
<dbReference type="HOGENOM" id="CLU_987986_0_0_1"/>
<reference evidence="2" key="2">
    <citation type="submission" date="2007-04" db="EMBL/GenBank/DDBJ databases">
        <title>The genome of the human body louse.</title>
        <authorList>
            <consortium name="The Human Body Louse Genome Consortium"/>
            <person name="Kirkness E."/>
            <person name="Walenz B."/>
            <person name="Hass B."/>
            <person name="Bruggner R."/>
            <person name="Strausberg R."/>
        </authorList>
    </citation>
    <scope>NUCLEOTIDE SEQUENCE</scope>
    <source>
        <strain evidence="2">USDA</strain>
    </source>
</reference>
<feature type="region of interest" description="Disordered" evidence="1">
    <location>
        <begin position="225"/>
        <end position="253"/>
    </location>
</feature>
<proteinExistence type="predicted"/>
<evidence type="ECO:0000313" key="2">
    <source>
        <dbReference type="EMBL" id="EEB11450.1"/>
    </source>
</evidence>
<dbReference type="EMBL" id="AAZO01001386">
    <property type="status" value="NOT_ANNOTATED_CDS"/>
    <property type="molecule type" value="Genomic_DNA"/>
</dbReference>
<dbReference type="RefSeq" id="XP_002424188.1">
    <property type="nucleotide sequence ID" value="XM_002424143.1"/>
</dbReference>
<dbReference type="GeneID" id="8238312"/>
<reference evidence="3" key="3">
    <citation type="submission" date="2020-05" db="UniProtKB">
        <authorList>
            <consortium name="EnsemblMetazoa"/>
        </authorList>
    </citation>
    <scope>IDENTIFICATION</scope>
    <source>
        <strain evidence="3">USDA</strain>
    </source>
</reference>
<gene>
    <name evidence="3" type="primary">8238312</name>
    <name evidence="2" type="ORF">Phum_PHUM117560</name>
</gene>
<dbReference type="Proteomes" id="UP000009046">
    <property type="component" value="Unassembled WGS sequence"/>
</dbReference>
<evidence type="ECO:0000313" key="3">
    <source>
        <dbReference type="EnsemblMetazoa" id="PHUM117560-PA"/>
    </source>
</evidence>
<dbReference type="CTD" id="8238312"/>
<sequence>MFERAEIFHNRANKLLKSSHHNEKSTVMNENVEKKKKKHVLHNIYDDDDNDYDVEAQNFVGKISNNQRQEENREFYNDNLTLDEKFEEIRKINKVKENIVRCEENWKMKSLKQEDDNDHHHHHDDWKFDEDGYGRNKNYLENDEKMSNNLMENQTSEELNEKKSKIDFLRKKLETNTPTAGNPDILEKSLKTKKNIHPGNSYETNKNRGSVINICSRSWEVYNDQQEADSLNEPPLQDPVSLPETSEPEKPRKFYTGKHFFGNFLTSRVTTPTDMFSNTEPL</sequence>
<reference evidence="2" key="1">
    <citation type="submission" date="2007-04" db="EMBL/GenBank/DDBJ databases">
        <title>Annotation of Pediculus humanus corporis strain USDA.</title>
        <authorList>
            <person name="Kirkness E."/>
            <person name="Hannick L."/>
            <person name="Hass B."/>
            <person name="Bruggner R."/>
            <person name="Lawson D."/>
            <person name="Bidwell S."/>
            <person name="Joardar V."/>
            <person name="Caler E."/>
            <person name="Walenz B."/>
            <person name="Inman J."/>
            <person name="Schobel S."/>
            <person name="Galinsky K."/>
            <person name="Amedeo P."/>
            <person name="Strausberg R."/>
        </authorList>
    </citation>
    <scope>NUCLEOTIDE SEQUENCE</scope>
    <source>
        <strain evidence="2">USDA</strain>
    </source>
</reference>
<accession>E0VDJ4</accession>
<evidence type="ECO:0000313" key="4">
    <source>
        <dbReference type="Proteomes" id="UP000009046"/>
    </source>
</evidence>
<organism>
    <name type="scientific">Pediculus humanus subsp. corporis</name>
    <name type="common">Body louse</name>
    <dbReference type="NCBI Taxonomy" id="121224"/>
    <lineage>
        <taxon>Eukaryota</taxon>
        <taxon>Metazoa</taxon>
        <taxon>Ecdysozoa</taxon>
        <taxon>Arthropoda</taxon>
        <taxon>Hexapoda</taxon>
        <taxon>Insecta</taxon>
        <taxon>Pterygota</taxon>
        <taxon>Neoptera</taxon>
        <taxon>Paraneoptera</taxon>
        <taxon>Psocodea</taxon>
        <taxon>Troctomorpha</taxon>
        <taxon>Phthiraptera</taxon>
        <taxon>Anoplura</taxon>
        <taxon>Pediculidae</taxon>
        <taxon>Pediculus</taxon>
    </lineage>
</organism>
<dbReference type="VEuPathDB" id="VectorBase:PHUM117560"/>
<keyword evidence="4" id="KW-1185">Reference proteome</keyword>
<evidence type="ECO:0000256" key="1">
    <source>
        <dbReference type="SAM" id="MobiDB-lite"/>
    </source>
</evidence>
<dbReference type="AlphaFoldDB" id="E0VDJ4"/>
<protein>
    <submittedName>
        <fullName evidence="2 3">Uncharacterized protein</fullName>
    </submittedName>
</protein>
<dbReference type="InParanoid" id="E0VDJ4"/>